<dbReference type="PANTHER" id="PTHR16155:SF19">
    <property type="entry name" value="DED DOMAIN-CONTAINING PROTEIN"/>
    <property type="match status" value="1"/>
</dbReference>
<comment type="caution">
    <text evidence="2">The sequence shown here is derived from an EMBL/GenBank/DDBJ whole genome shotgun (WGS) entry which is preliminary data.</text>
</comment>
<name>A0A9D4GR94_DREPO</name>
<accession>A0A9D4GR94</accession>
<proteinExistence type="predicted"/>
<reference evidence="2" key="2">
    <citation type="submission" date="2020-11" db="EMBL/GenBank/DDBJ databases">
        <authorList>
            <person name="McCartney M.A."/>
            <person name="Auch B."/>
            <person name="Kono T."/>
            <person name="Mallez S."/>
            <person name="Becker A."/>
            <person name="Gohl D.M."/>
            <person name="Silverstein K.A.T."/>
            <person name="Koren S."/>
            <person name="Bechman K.B."/>
            <person name="Herman A."/>
            <person name="Abrahante J.E."/>
            <person name="Garbe J."/>
        </authorList>
    </citation>
    <scope>NUCLEOTIDE SEQUENCE</scope>
    <source>
        <strain evidence="2">Duluth1</strain>
        <tissue evidence="2">Whole animal</tissue>
    </source>
</reference>
<dbReference type="EMBL" id="JAIWYP010000005">
    <property type="protein sequence ID" value="KAH3820005.1"/>
    <property type="molecule type" value="Genomic_DNA"/>
</dbReference>
<gene>
    <name evidence="2" type="ORF">DPMN_121749</name>
</gene>
<protein>
    <recommendedName>
        <fullName evidence="4">Sterile alpha motif domain-containing protein 9-like</fullName>
    </recommendedName>
</protein>
<dbReference type="GO" id="GO:0005737">
    <property type="term" value="C:cytoplasm"/>
    <property type="evidence" value="ECO:0007669"/>
    <property type="project" value="TreeGrafter"/>
</dbReference>
<dbReference type="PANTHER" id="PTHR16155">
    <property type="entry name" value="DED DOMAIN-CONTAINING PROTEIN"/>
    <property type="match status" value="1"/>
</dbReference>
<evidence type="ECO:0000256" key="1">
    <source>
        <dbReference type="SAM" id="MobiDB-lite"/>
    </source>
</evidence>
<evidence type="ECO:0008006" key="4">
    <source>
        <dbReference type="Google" id="ProtNLM"/>
    </source>
</evidence>
<organism evidence="2 3">
    <name type="scientific">Dreissena polymorpha</name>
    <name type="common">Zebra mussel</name>
    <name type="synonym">Mytilus polymorpha</name>
    <dbReference type="NCBI Taxonomy" id="45954"/>
    <lineage>
        <taxon>Eukaryota</taxon>
        <taxon>Metazoa</taxon>
        <taxon>Spiralia</taxon>
        <taxon>Lophotrochozoa</taxon>
        <taxon>Mollusca</taxon>
        <taxon>Bivalvia</taxon>
        <taxon>Autobranchia</taxon>
        <taxon>Heteroconchia</taxon>
        <taxon>Euheterodonta</taxon>
        <taxon>Imparidentia</taxon>
        <taxon>Neoheterodontei</taxon>
        <taxon>Myida</taxon>
        <taxon>Dreissenoidea</taxon>
        <taxon>Dreissenidae</taxon>
        <taxon>Dreissena</taxon>
    </lineage>
</organism>
<dbReference type="OrthoDB" id="2337140at2759"/>
<evidence type="ECO:0000313" key="3">
    <source>
        <dbReference type="Proteomes" id="UP000828390"/>
    </source>
</evidence>
<keyword evidence="3" id="KW-1185">Reference proteome</keyword>
<feature type="region of interest" description="Disordered" evidence="1">
    <location>
        <begin position="214"/>
        <end position="235"/>
    </location>
</feature>
<evidence type="ECO:0000313" key="2">
    <source>
        <dbReference type="EMBL" id="KAH3820005.1"/>
    </source>
</evidence>
<sequence>MAGPTYNYGAPSSVNLFPGASLVNHGDLSITCACADAARNETLVNTIRDELHSFGKDLLTEVQVRQRNEDKQSGPTSSKKDKDCEGTEIISTLLRTSSKGMDYEDLDREVKLVLSEQQPCFKSFQEFTNLSLYDFLMYKSDTFELKRLPKGCRRVKLRNKGIAKHTLHKAESGILTSKCTNMDLGFRMDSSTIIKEKSEDRKEHNDQGIQVLTNPTTSAQTHETQNEPNESIVTNVKDVTQNKQVLTNPTTSALTNETQNEQNDSIVMNVKDVTQKEQIKIDIPVCDVKNSDNEHQDNGEQNIPEVEEFLKDVNNFSRGSFVLMAGDIPYTIDLDSIGLVPWVAVLDFDPLSKEKGLLNIVQPVISSNRSLKVTQLGEIVDNLAETATRWFLFSDKQDSILSKSLSEETVTVDANGWFRKHKEWIKDPLRKIEKFANDLRTITVILLWPQNIELGKRMVRVLNSLNDELGSTPRLMLCIQSDALEEVPVSFDYLKEIFQTNLKTYKLDMRYLCSALQRTLIGTTPKDSFRLPNGKDTDECNISPMDAAWLSEDLDVLYMNQPFKNETTKDDQVIAHIEEFYKGGTLECPFWYYELVREAVVQRDIQKDIEGKLKQRLNKTTKPSHLTLYHAPGSGGSTMARSILWNLHSEFICVKIKLNPAFAQKEFEKRIEFLHAKSDLPVLLLVDEEVKMSSLIKRLPNTVIFFVQRLLYDETPIDDTDIVFLAGKITPKEAQLLCLKLEPNCRDEKQRKRLRQLREKVKTGHKRLLYEFGMTVYQHEFKGIVSFVKGHLRLGQDNVLSLLPEQICVGFLALTDYYGHTSVPCHFFAELLGQRCECIQGMEDLPAIIRELVVEDETTRKGNVRIRHWLVSKEILEQILSRQLLVAHHTVRSSDLSSPACQQLMTLARDFVVYSSQQNNLRSSCLRSILVKTFIIREKLCRTENGKRKKSIVSRLLTDIPGDPPLFTERCMILQLLVEKFDRNPSFHAHLGRFYAYCRNEYEQSEICFRKALEICDELTNCTETQVDDIIRLEIMHIYHMYATYQSRSLKKDLKTMTVEQVIGCASEACKYFEKSRNIAPKSHILETFHYTDEVKVRLLACEVVQQMQVNNLDFRKVNMDKEVNFLAYCVEIIPLLIRKCAHGEMLQPDVVNILTSQEQKYNTIFGDHQINLIQRLSQLGSISKRRLQILSKSRSTMGANKQDIIEIVQLYEDNFREMSIRRNTISYADKDQINFDFLEWLNAIRSEVFEFTLEEVLLKVKLWKQLTASNISRFYIFVCYSLLGFGTDTGLVRSDCIDKAFVERTEILKNIDQGGMHVYRCEWLAETGHGIKRLTPDFSFPPREFFSLPGRNHERSLYVCTGKIASPNSNKWFGKILLNLDINKNVSARFVPHFNDLEGRKFEGQSVEFNLLFTMKNGYEAHNVKLMSSHQCFKCRRSLEFTSKQDGAHCPCGNYVDKNELNWSGGRRVY</sequence>
<reference evidence="2" key="1">
    <citation type="journal article" date="2019" name="bioRxiv">
        <title>The Genome of the Zebra Mussel, Dreissena polymorpha: A Resource for Invasive Species Research.</title>
        <authorList>
            <person name="McCartney M.A."/>
            <person name="Auch B."/>
            <person name="Kono T."/>
            <person name="Mallez S."/>
            <person name="Zhang Y."/>
            <person name="Obille A."/>
            <person name="Becker A."/>
            <person name="Abrahante J.E."/>
            <person name="Garbe J."/>
            <person name="Badalamenti J.P."/>
            <person name="Herman A."/>
            <person name="Mangelson H."/>
            <person name="Liachko I."/>
            <person name="Sullivan S."/>
            <person name="Sone E.D."/>
            <person name="Koren S."/>
            <person name="Silverstein K.A.T."/>
            <person name="Beckman K.B."/>
            <person name="Gohl D.M."/>
        </authorList>
    </citation>
    <scope>NUCLEOTIDE SEQUENCE</scope>
    <source>
        <strain evidence="2">Duluth1</strain>
        <tissue evidence="2">Whole animal</tissue>
    </source>
</reference>
<dbReference type="Proteomes" id="UP000828390">
    <property type="component" value="Unassembled WGS sequence"/>
</dbReference>